<dbReference type="PROSITE" id="PS01159">
    <property type="entry name" value="WW_DOMAIN_1"/>
    <property type="match status" value="1"/>
</dbReference>
<organism evidence="2">
    <name type="scientific">freshwater metagenome</name>
    <dbReference type="NCBI Taxonomy" id="449393"/>
    <lineage>
        <taxon>unclassified sequences</taxon>
        <taxon>metagenomes</taxon>
        <taxon>ecological metagenomes</taxon>
    </lineage>
</organism>
<proteinExistence type="predicted"/>
<accession>A0A6J5YIR0</accession>
<reference evidence="2" key="1">
    <citation type="submission" date="2020-05" db="EMBL/GenBank/DDBJ databases">
        <authorList>
            <person name="Chiriac C."/>
            <person name="Salcher M."/>
            <person name="Ghai R."/>
            <person name="Kavagutti S V."/>
        </authorList>
    </citation>
    <scope>NUCLEOTIDE SEQUENCE</scope>
</reference>
<dbReference type="SUPFAM" id="SSF160935">
    <property type="entry name" value="VPA0735-like"/>
    <property type="match status" value="1"/>
</dbReference>
<dbReference type="AlphaFoldDB" id="A0A6J5YIR0"/>
<evidence type="ECO:0000313" key="2">
    <source>
        <dbReference type="EMBL" id="CAB4323488.1"/>
    </source>
</evidence>
<dbReference type="Gene3D" id="2.60.120.600">
    <property type="entry name" value="Domain of unknown function DUF1214, C-terminal domain"/>
    <property type="match status" value="1"/>
</dbReference>
<protein>
    <submittedName>
        <fullName evidence="2">Unannotated protein</fullName>
    </submittedName>
</protein>
<dbReference type="InterPro" id="IPR037049">
    <property type="entry name" value="DUF1214_C_sf"/>
</dbReference>
<evidence type="ECO:0000259" key="1">
    <source>
        <dbReference type="PROSITE" id="PS01159"/>
    </source>
</evidence>
<dbReference type="InterPro" id="IPR010621">
    <property type="entry name" value="DUF1214"/>
</dbReference>
<dbReference type="Pfam" id="PF06742">
    <property type="entry name" value="DUF1214"/>
    <property type="match status" value="1"/>
</dbReference>
<sequence length="419" mass="46890">MADDLSESGADTRADADEPVELTAWRDMCRRIEAVGEQLLSPPYPTDPADRAEGFAHLADQVLCWLGWSVGHAEAASPFFMRQNDLVTQWGGPNADNVYRHARIDPARHYRIRGRMHSADDFILALRAGFMHQQRWGTLAEHTASDLGINSGDEFEIMLGGEIVVGGGAVGELADGVKRISLAIPDGAVMASIREYYIDWREAEPATFTIECLDDVDPIPRVTPAELLERFDEAASGVEHSMRYWNQYMIDERALRTDNAFAGSLKLEKGLAAARYAFCFWDLVDDENLVVETDVPDARYWSFQLYVPGWFELVDPVSRITSRNHLQTELSADGRVRMVVGPTDPGIANWLDTGGRRQGLCTLRWFWPTGDDEPTPTARVVATRDLESALDPAATRVSLANRAAELELRRAHLAWRFRV</sequence>
<gene>
    <name evidence="2" type="ORF">UFOPK1392_01243</name>
</gene>
<feature type="domain" description="WW" evidence="1">
    <location>
        <begin position="68"/>
        <end position="93"/>
    </location>
</feature>
<dbReference type="EMBL" id="CAEMXZ010000048">
    <property type="protein sequence ID" value="CAB4323488.1"/>
    <property type="molecule type" value="Genomic_DNA"/>
</dbReference>
<name>A0A6J5YIR0_9ZZZZ</name>
<dbReference type="InterPro" id="IPR001202">
    <property type="entry name" value="WW_dom"/>
</dbReference>